<feature type="domain" description="Peptidoglycan binding-like" evidence="3">
    <location>
        <begin position="212"/>
        <end position="270"/>
    </location>
</feature>
<sequence>MESEIRRTIRHGTEPGPEVADLGLFTTEYPQAPHPGAELVRYEPPGAEVVPYRRAGRGGRGSHRAPGALGSPPAVLGALLAVGVIACLMALGMKVFQDTDRTTEVLPDPSTSAMELPPDATPSQEPSKGSKKAPPKDARSAEPGASTGAPSATPDASSRSAAPGAGGGPDPTRPGTAAAPPPAPAAPSAPPSAPATTGPPPPAGPTLGRGDTGAEVQELQLRLGQLGFYEEQPDGTYDTGTRGAVHDYQRSRGVYADPAGVYGPATRAALESETSSP</sequence>
<proteinExistence type="predicted"/>
<evidence type="ECO:0000313" key="5">
    <source>
        <dbReference type="Proteomes" id="UP001596413"/>
    </source>
</evidence>
<evidence type="ECO:0000259" key="3">
    <source>
        <dbReference type="Pfam" id="PF01471"/>
    </source>
</evidence>
<keyword evidence="2" id="KW-0472">Membrane</keyword>
<dbReference type="Proteomes" id="UP001596413">
    <property type="component" value="Unassembled WGS sequence"/>
</dbReference>
<dbReference type="Pfam" id="PF01471">
    <property type="entry name" value="PG_binding_1"/>
    <property type="match status" value="1"/>
</dbReference>
<name>A0ABW2GBR6_9ACTN</name>
<dbReference type="RefSeq" id="WP_386412193.1">
    <property type="nucleotide sequence ID" value="NZ_JBHSZO010000005.1"/>
</dbReference>
<evidence type="ECO:0000256" key="2">
    <source>
        <dbReference type="SAM" id="Phobius"/>
    </source>
</evidence>
<dbReference type="InterPro" id="IPR036366">
    <property type="entry name" value="PGBDSf"/>
</dbReference>
<accession>A0ABW2GBR6</accession>
<gene>
    <name evidence="4" type="ORF">ACFQLX_04620</name>
</gene>
<dbReference type="EMBL" id="JBHSZO010000005">
    <property type="protein sequence ID" value="MFC7217459.1"/>
    <property type="molecule type" value="Genomic_DNA"/>
</dbReference>
<comment type="caution">
    <text evidence="4">The sequence shown here is derived from an EMBL/GenBank/DDBJ whole genome shotgun (WGS) entry which is preliminary data.</text>
</comment>
<organism evidence="4 5">
    <name type="scientific">Streptomyces polyrhachis</name>
    <dbReference type="NCBI Taxonomy" id="1282885"/>
    <lineage>
        <taxon>Bacteria</taxon>
        <taxon>Bacillati</taxon>
        <taxon>Actinomycetota</taxon>
        <taxon>Actinomycetes</taxon>
        <taxon>Kitasatosporales</taxon>
        <taxon>Streptomycetaceae</taxon>
        <taxon>Streptomyces</taxon>
    </lineage>
</organism>
<evidence type="ECO:0000313" key="4">
    <source>
        <dbReference type="EMBL" id="MFC7217459.1"/>
    </source>
</evidence>
<reference evidence="5" key="1">
    <citation type="journal article" date="2019" name="Int. J. Syst. Evol. Microbiol.">
        <title>The Global Catalogue of Microorganisms (GCM) 10K type strain sequencing project: providing services to taxonomists for standard genome sequencing and annotation.</title>
        <authorList>
            <consortium name="The Broad Institute Genomics Platform"/>
            <consortium name="The Broad Institute Genome Sequencing Center for Infectious Disease"/>
            <person name="Wu L."/>
            <person name="Ma J."/>
        </authorList>
    </citation>
    <scope>NUCLEOTIDE SEQUENCE [LARGE SCALE GENOMIC DNA]</scope>
    <source>
        <strain evidence="5">CGMCC 1.13681</strain>
    </source>
</reference>
<feature type="region of interest" description="Disordered" evidence="1">
    <location>
        <begin position="103"/>
        <end position="215"/>
    </location>
</feature>
<evidence type="ECO:0000256" key="1">
    <source>
        <dbReference type="SAM" id="MobiDB-lite"/>
    </source>
</evidence>
<dbReference type="InterPro" id="IPR002477">
    <property type="entry name" value="Peptidoglycan-bd-like"/>
</dbReference>
<keyword evidence="2" id="KW-0812">Transmembrane</keyword>
<dbReference type="InterPro" id="IPR036365">
    <property type="entry name" value="PGBD-like_sf"/>
</dbReference>
<protein>
    <submittedName>
        <fullName evidence="4">Peptidoglycan-binding protein</fullName>
    </submittedName>
</protein>
<feature type="transmembrane region" description="Helical" evidence="2">
    <location>
        <begin position="74"/>
        <end position="93"/>
    </location>
</feature>
<keyword evidence="2" id="KW-1133">Transmembrane helix</keyword>
<dbReference type="Gene3D" id="1.10.101.10">
    <property type="entry name" value="PGBD-like superfamily/PGBD"/>
    <property type="match status" value="1"/>
</dbReference>
<dbReference type="SUPFAM" id="SSF47090">
    <property type="entry name" value="PGBD-like"/>
    <property type="match status" value="1"/>
</dbReference>
<feature type="compositionally biased region" description="Pro residues" evidence="1">
    <location>
        <begin position="179"/>
        <end position="204"/>
    </location>
</feature>
<keyword evidence="5" id="KW-1185">Reference proteome</keyword>
<feature type="compositionally biased region" description="Low complexity" evidence="1">
    <location>
        <begin position="154"/>
        <end position="163"/>
    </location>
</feature>